<evidence type="ECO:0000256" key="5">
    <source>
        <dbReference type="ARBA" id="ARBA00023125"/>
    </source>
</evidence>
<comment type="subcellular location">
    <subcellularLocation>
        <location evidence="1">Nucleus</location>
    </subcellularLocation>
</comment>
<evidence type="ECO:0000256" key="4">
    <source>
        <dbReference type="ARBA" id="ARBA00023015"/>
    </source>
</evidence>
<feature type="domain" description="Zn(2)-C6 fungal-type" evidence="9">
    <location>
        <begin position="5"/>
        <end position="34"/>
    </location>
</feature>
<dbReference type="CDD" id="cd12148">
    <property type="entry name" value="fungal_TF_MHR"/>
    <property type="match status" value="1"/>
</dbReference>
<dbReference type="GO" id="GO:0000981">
    <property type="term" value="F:DNA-binding transcription factor activity, RNA polymerase II-specific"/>
    <property type="evidence" value="ECO:0007669"/>
    <property type="project" value="InterPro"/>
</dbReference>
<dbReference type="GO" id="GO:0005634">
    <property type="term" value="C:nucleus"/>
    <property type="evidence" value="ECO:0007669"/>
    <property type="project" value="UniProtKB-SubCell"/>
</dbReference>
<dbReference type="GO" id="GO:0043565">
    <property type="term" value="F:sequence-specific DNA binding"/>
    <property type="evidence" value="ECO:0007669"/>
    <property type="project" value="TreeGrafter"/>
</dbReference>
<dbReference type="SUPFAM" id="SSF57701">
    <property type="entry name" value="Zn2/Cys6 DNA-binding domain"/>
    <property type="match status" value="1"/>
</dbReference>
<dbReference type="GO" id="GO:0006351">
    <property type="term" value="P:DNA-templated transcription"/>
    <property type="evidence" value="ECO:0007669"/>
    <property type="project" value="InterPro"/>
</dbReference>
<dbReference type="SMART" id="SM00906">
    <property type="entry name" value="Fungal_trans"/>
    <property type="match status" value="1"/>
</dbReference>
<dbReference type="PROSITE" id="PS50048">
    <property type="entry name" value="ZN2_CY6_FUNGAL_2"/>
    <property type="match status" value="1"/>
</dbReference>
<dbReference type="InterPro" id="IPR052202">
    <property type="entry name" value="Yeast_MetPath_Reg"/>
</dbReference>
<keyword evidence="7" id="KW-0539">Nucleus</keyword>
<gene>
    <name evidence="10" type="ORF">M438DRAFT_102119</name>
</gene>
<dbReference type="InterPro" id="IPR036864">
    <property type="entry name" value="Zn2-C6_fun-type_DNA-bd_sf"/>
</dbReference>
<keyword evidence="11" id="KW-1185">Reference proteome</keyword>
<evidence type="ECO:0000259" key="9">
    <source>
        <dbReference type="PROSITE" id="PS50048"/>
    </source>
</evidence>
<organism evidence="10 11">
    <name type="scientific">Aureobasidium pullulans EXF-150</name>
    <dbReference type="NCBI Taxonomy" id="1043002"/>
    <lineage>
        <taxon>Eukaryota</taxon>
        <taxon>Fungi</taxon>
        <taxon>Dikarya</taxon>
        <taxon>Ascomycota</taxon>
        <taxon>Pezizomycotina</taxon>
        <taxon>Dothideomycetes</taxon>
        <taxon>Dothideomycetidae</taxon>
        <taxon>Dothideales</taxon>
        <taxon>Saccotheciaceae</taxon>
        <taxon>Aureobasidium</taxon>
    </lineage>
</organism>
<dbReference type="CDD" id="cd00067">
    <property type="entry name" value="GAL4"/>
    <property type="match status" value="1"/>
</dbReference>
<dbReference type="InterPro" id="IPR007219">
    <property type="entry name" value="XnlR_reg_dom"/>
</dbReference>
<accession>A0A074X6R9</accession>
<dbReference type="GO" id="GO:0045944">
    <property type="term" value="P:positive regulation of transcription by RNA polymerase II"/>
    <property type="evidence" value="ECO:0007669"/>
    <property type="project" value="TreeGrafter"/>
</dbReference>
<keyword evidence="3" id="KW-0862">Zinc</keyword>
<dbReference type="AlphaFoldDB" id="A0A074X6R9"/>
<evidence type="ECO:0000256" key="2">
    <source>
        <dbReference type="ARBA" id="ARBA00022723"/>
    </source>
</evidence>
<evidence type="ECO:0000313" key="10">
    <source>
        <dbReference type="EMBL" id="KEQ81083.1"/>
    </source>
</evidence>
<dbReference type="InterPro" id="IPR001138">
    <property type="entry name" value="Zn2Cys6_DnaBD"/>
</dbReference>
<protein>
    <recommendedName>
        <fullName evidence="9">Zn(2)-C6 fungal-type domain-containing protein</fullName>
    </recommendedName>
</protein>
<feature type="region of interest" description="Disordered" evidence="8">
    <location>
        <begin position="66"/>
        <end position="101"/>
    </location>
</feature>
<dbReference type="Proteomes" id="UP000030706">
    <property type="component" value="Unassembled WGS sequence"/>
</dbReference>
<keyword evidence="6" id="KW-0804">Transcription</keyword>
<evidence type="ECO:0000256" key="8">
    <source>
        <dbReference type="SAM" id="MobiDB-lite"/>
    </source>
</evidence>
<keyword evidence="4" id="KW-0805">Transcription regulation</keyword>
<name>A0A074X6R9_AURPU</name>
<reference evidence="10 11" key="1">
    <citation type="journal article" date="2014" name="BMC Genomics">
        <title>Genome sequencing of four Aureobasidium pullulans varieties: biotechnological potential, stress tolerance, and description of new species.</title>
        <authorList>
            <person name="Gostin Ar C."/>
            <person name="Ohm R.A."/>
            <person name="Kogej T."/>
            <person name="Sonjak S."/>
            <person name="Turk M."/>
            <person name="Zajc J."/>
            <person name="Zalar P."/>
            <person name="Grube M."/>
            <person name="Sun H."/>
            <person name="Han J."/>
            <person name="Sharma A."/>
            <person name="Chiniquy J."/>
            <person name="Ngan C.Y."/>
            <person name="Lipzen A."/>
            <person name="Barry K."/>
            <person name="Grigoriev I.V."/>
            <person name="Gunde-Cimerman N."/>
        </authorList>
    </citation>
    <scope>NUCLEOTIDE SEQUENCE [LARGE SCALE GENOMIC DNA]</scope>
    <source>
        <strain evidence="10 11">EXF-150</strain>
    </source>
</reference>
<dbReference type="EMBL" id="KL584994">
    <property type="protein sequence ID" value="KEQ81083.1"/>
    <property type="molecule type" value="Genomic_DNA"/>
</dbReference>
<dbReference type="OrthoDB" id="2399539at2759"/>
<dbReference type="Pfam" id="PF00172">
    <property type="entry name" value="Zn_clus"/>
    <property type="match status" value="1"/>
</dbReference>
<dbReference type="PANTHER" id="PTHR47782">
    <property type="entry name" value="ZN(II)2CYS6 TRANSCRIPTION FACTOR (EUROFUNG)-RELATED"/>
    <property type="match status" value="1"/>
</dbReference>
<evidence type="ECO:0000256" key="6">
    <source>
        <dbReference type="ARBA" id="ARBA00023163"/>
    </source>
</evidence>
<proteinExistence type="predicted"/>
<evidence type="ECO:0000313" key="11">
    <source>
        <dbReference type="Proteomes" id="UP000030706"/>
    </source>
</evidence>
<sequence>MQTTNCDRCYHRKSKCDRLQPCTSCNKGGAQCVYTDRAKARAVRPDEVDRLERRLAQAENRNKSLVAELSRIRSTGPPRNDENDRIDPVQEPEPSDYSVRRSDVAAQVSILSTSAAGERQYLGSTSGVLFADLVRASVDAPYSRHPSPPGTIHTVDSPETCEDIPANLPRELPPEKLARKLVQAYLDHDFLCYPFLIPSEIHRMLECLYSSGVSSLTPYELFVVDMLFAISTAQVSKYDWRQLPSAESHHARAMATIGNVLRLGGLQALHAILLLCQYRTGSSIQDNSGSMWLLVGIAARICFEMGLHKESVFQLQGPGHDDDTARRYLLQESKRRSFWSVLCMDRITSLILGRPCAIRDEDFDHTCPDTDKTISIMPNAAEEAARPFVFRHIVSYRLLCGRIVSALHRKKAPNVKQQDVLRLRQELCEDLDRWKQEVEDLHLEQNIQNSSLSSCHLSTEWYNMLYSNAMLILWRPSPLLPDVSHDAASLQHIFDSAKQSITIYASLHKSRKINYSWITLQSVFLAGLSYVYACGRHFRSRWRNPSEPSLQKDPTTIEVVNDTRACSNVLVAVSERWNALRNCHEVFDRLADAVLSDAIKLQTAQAQQMVQPTLQPAVNNNSFAGNIMTVTRDTTTFSPLAVDTEFLHCFDDLQHLYNTQQIEDPIMELSQDWLGYLGNENEFAESVYQMPGY</sequence>
<dbReference type="SMART" id="SM00066">
    <property type="entry name" value="GAL4"/>
    <property type="match status" value="1"/>
</dbReference>
<dbReference type="GO" id="GO:0008270">
    <property type="term" value="F:zinc ion binding"/>
    <property type="evidence" value="ECO:0007669"/>
    <property type="project" value="InterPro"/>
</dbReference>
<feature type="compositionally biased region" description="Basic and acidic residues" evidence="8">
    <location>
        <begin position="79"/>
        <end position="88"/>
    </location>
</feature>
<dbReference type="GeneID" id="40740945"/>
<evidence type="ECO:0000256" key="1">
    <source>
        <dbReference type="ARBA" id="ARBA00004123"/>
    </source>
</evidence>
<evidence type="ECO:0000256" key="7">
    <source>
        <dbReference type="ARBA" id="ARBA00023242"/>
    </source>
</evidence>
<dbReference type="HOGENOM" id="CLU_012101_0_0_1"/>
<dbReference type="PANTHER" id="PTHR47782:SF1">
    <property type="entry name" value="PYRIMIDINE PATHWAY REGULATORY PROTEIN 1"/>
    <property type="match status" value="1"/>
</dbReference>
<dbReference type="RefSeq" id="XP_029757270.1">
    <property type="nucleotide sequence ID" value="XM_029898639.1"/>
</dbReference>
<dbReference type="Gene3D" id="4.10.240.10">
    <property type="entry name" value="Zn(2)-C6 fungal-type DNA-binding domain"/>
    <property type="match status" value="1"/>
</dbReference>
<dbReference type="STRING" id="1043002.A0A074X6R9"/>
<dbReference type="Pfam" id="PF04082">
    <property type="entry name" value="Fungal_trans"/>
    <property type="match status" value="1"/>
</dbReference>
<keyword evidence="2" id="KW-0479">Metal-binding</keyword>
<evidence type="ECO:0000256" key="3">
    <source>
        <dbReference type="ARBA" id="ARBA00022833"/>
    </source>
</evidence>
<keyword evidence="5" id="KW-0238">DNA-binding</keyword>